<evidence type="ECO:0000256" key="5">
    <source>
        <dbReference type="ARBA" id="ARBA00023136"/>
    </source>
</evidence>
<dbReference type="EMBL" id="CAJNOR010008486">
    <property type="protein sequence ID" value="CAF1633778.1"/>
    <property type="molecule type" value="Genomic_DNA"/>
</dbReference>
<dbReference type="InterPro" id="IPR017452">
    <property type="entry name" value="GPCR_Rhodpsn_7TM"/>
</dbReference>
<keyword evidence="12" id="KW-1185">Reference proteome</keyword>
<dbReference type="GO" id="GO:0004930">
    <property type="term" value="F:G protein-coupled receptor activity"/>
    <property type="evidence" value="ECO:0007669"/>
    <property type="project" value="UniProtKB-KW"/>
</dbReference>
<name>A0A816DEH3_ADIRI</name>
<keyword evidence="4" id="KW-0297">G-protein coupled receptor</keyword>
<organism evidence="11 12">
    <name type="scientific">Adineta ricciae</name>
    <name type="common">Rotifer</name>
    <dbReference type="NCBI Taxonomy" id="249248"/>
    <lineage>
        <taxon>Eukaryota</taxon>
        <taxon>Metazoa</taxon>
        <taxon>Spiralia</taxon>
        <taxon>Gnathifera</taxon>
        <taxon>Rotifera</taxon>
        <taxon>Eurotatoria</taxon>
        <taxon>Bdelloidea</taxon>
        <taxon>Adinetida</taxon>
        <taxon>Adinetidae</taxon>
        <taxon>Adineta</taxon>
    </lineage>
</organism>
<feature type="transmembrane region" description="Helical" evidence="8">
    <location>
        <begin position="248"/>
        <end position="270"/>
    </location>
</feature>
<evidence type="ECO:0000256" key="4">
    <source>
        <dbReference type="ARBA" id="ARBA00023040"/>
    </source>
</evidence>
<evidence type="ECO:0000256" key="2">
    <source>
        <dbReference type="ARBA" id="ARBA00022692"/>
    </source>
</evidence>
<dbReference type="EMBL" id="CAJNOJ010000346">
    <property type="protein sequence ID" value="CAF1410692.1"/>
    <property type="molecule type" value="Genomic_DNA"/>
</dbReference>
<keyword evidence="6" id="KW-0675">Receptor</keyword>
<feature type="transmembrane region" description="Helical" evidence="8">
    <location>
        <begin position="172"/>
        <end position="197"/>
    </location>
</feature>
<dbReference type="AlphaFoldDB" id="A0A816DEH3"/>
<sequence>MSTLATRLSHILLNFNIYYLGAICFFGIIGNFLNILVFCQNTLKNTGCSLYFISLSIVHIIVLCIPCFSQVIFAISEFDIALYSLFWCKFFVYFIFNGIFLSRYYICLISIDRWLITSFQARIRQLSNISVIRRVLVITTTIWLIFNIHSAIGFTLKNQICDISINSVYSTFYLILGLIITLLPLFILILFTSLTLIRLFKKNVINKHTSQIQFIELNEQNNGRAIPAQNRQHHRTSTRNFQLIKLSLIQVSSYIIINLPKAVHILYIFITRNSKKSPEQQVINNFIGRMTTNLLYTHCAITFYIYTLASVTFRKEFLLVCQRFRRYALTFIRR</sequence>
<keyword evidence="5 8" id="KW-0472">Membrane</keyword>
<evidence type="ECO:0000313" key="11">
    <source>
        <dbReference type="EMBL" id="CAF1633778.1"/>
    </source>
</evidence>
<evidence type="ECO:0000259" key="9">
    <source>
        <dbReference type="PROSITE" id="PS50262"/>
    </source>
</evidence>
<protein>
    <recommendedName>
        <fullName evidence="9">G-protein coupled receptors family 1 profile domain-containing protein</fullName>
    </recommendedName>
</protein>
<dbReference type="PRINTS" id="PR00237">
    <property type="entry name" value="GPCRRHODOPSN"/>
</dbReference>
<evidence type="ECO:0000256" key="1">
    <source>
        <dbReference type="ARBA" id="ARBA00004141"/>
    </source>
</evidence>
<evidence type="ECO:0000256" key="7">
    <source>
        <dbReference type="ARBA" id="ARBA00023224"/>
    </source>
</evidence>
<dbReference type="InterPro" id="IPR000276">
    <property type="entry name" value="GPCR_Rhodpsn"/>
</dbReference>
<dbReference type="PANTHER" id="PTHR24243">
    <property type="entry name" value="G-PROTEIN COUPLED RECEPTOR"/>
    <property type="match status" value="1"/>
</dbReference>
<evidence type="ECO:0000256" key="8">
    <source>
        <dbReference type="SAM" id="Phobius"/>
    </source>
</evidence>
<dbReference type="SUPFAM" id="SSF81321">
    <property type="entry name" value="Family A G protein-coupled receptor-like"/>
    <property type="match status" value="1"/>
</dbReference>
<evidence type="ECO:0000313" key="12">
    <source>
        <dbReference type="Proteomes" id="UP000663828"/>
    </source>
</evidence>
<dbReference type="Gene3D" id="1.20.1070.10">
    <property type="entry name" value="Rhodopsin 7-helix transmembrane proteins"/>
    <property type="match status" value="1"/>
</dbReference>
<dbReference type="OrthoDB" id="10032477at2759"/>
<gene>
    <name evidence="10" type="ORF">EDS130_LOCUS36705</name>
    <name evidence="11" type="ORF">XAT740_LOCUS52110</name>
</gene>
<dbReference type="PROSITE" id="PS50262">
    <property type="entry name" value="G_PROTEIN_RECEP_F1_2"/>
    <property type="match status" value="1"/>
</dbReference>
<keyword evidence="2 8" id="KW-0812">Transmembrane</keyword>
<evidence type="ECO:0000256" key="3">
    <source>
        <dbReference type="ARBA" id="ARBA00022989"/>
    </source>
</evidence>
<feature type="transmembrane region" description="Helical" evidence="8">
    <location>
        <begin position="131"/>
        <end position="152"/>
    </location>
</feature>
<feature type="transmembrane region" description="Helical" evidence="8">
    <location>
        <begin position="50"/>
        <end position="75"/>
    </location>
</feature>
<keyword evidence="7" id="KW-0807">Transducer</keyword>
<dbReference type="Proteomes" id="UP000663828">
    <property type="component" value="Unassembled WGS sequence"/>
</dbReference>
<dbReference type="Pfam" id="PF00001">
    <property type="entry name" value="7tm_1"/>
    <property type="match status" value="1"/>
</dbReference>
<keyword evidence="3 8" id="KW-1133">Transmembrane helix</keyword>
<feature type="transmembrane region" description="Helical" evidence="8">
    <location>
        <begin position="294"/>
        <end position="313"/>
    </location>
</feature>
<dbReference type="PANTHER" id="PTHR24243:SF230">
    <property type="entry name" value="G-PROTEIN COUPLED RECEPTORS FAMILY 1 PROFILE DOMAIN-CONTAINING PROTEIN"/>
    <property type="match status" value="1"/>
</dbReference>
<comment type="subcellular location">
    <subcellularLocation>
        <location evidence="1">Membrane</location>
        <topology evidence="1">Multi-pass membrane protein</topology>
    </subcellularLocation>
</comment>
<accession>A0A816DEH3</accession>
<reference evidence="11" key="1">
    <citation type="submission" date="2021-02" db="EMBL/GenBank/DDBJ databases">
        <authorList>
            <person name="Nowell W R."/>
        </authorList>
    </citation>
    <scope>NUCLEOTIDE SEQUENCE</scope>
</reference>
<dbReference type="GO" id="GO:0005886">
    <property type="term" value="C:plasma membrane"/>
    <property type="evidence" value="ECO:0007669"/>
    <property type="project" value="TreeGrafter"/>
</dbReference>
<feature type="transmembrane region" description="Helical" evidence="8">
    <location>
        <begin position="17"/>
        <end position="38"/>
    </location>
</feature>
<evidence type="ECO:0000313" key="10">
    <source>
        <dbReference type="EMBL" id="CAF1410692.1"/>
    </source>
</evidence>
<feature type="domain" description="G-protein coupled receptors family 1 profile" evidence="9">
    <location>
        <begin position="30"/>
        <end position="306"/>
    </location>
</feature>
<proteinExistence type="predicted"/>
<dbReference type="Proteomes" id="UP000663852">
    <property type="component" value="Unassembled WGS sequence"/>
</dbReference>
<evidence type="ECO:0000256" key="6">
    <source>
        <dbReference type="ARBA" id="ARBA00023170"/>
    </source>
</evidence>
<comment type="caution">
    <text evidence="11">The sequence shown here is derived from an EMBL/GenBank/DDBJ whole genome shotgun (WGS) entry which is preliminary data.</text>
</comment>
<feature type="transmembrane region" description="Helical" evidence="8">
    <location>
        <begin position="90"/>
        <end position="111"/>
    </location>
</feature>